<keyword evidence="3" id="KW-0325">Glycoprotein</keyword>
<sequence length="168" mass="16321">MAARVAWIVAAAVIAAAALSPEGVSAQSSSAACTQTLLSMSPCLNYLTGNETSPSASCCSKLADVVKSQPECLCVALNADTAALGLSVNRTRALGLPDECKVKTPPVSNCKNTAAPTSPAGQAPSPAGTGSKVTPATPVGSGVSPLGVTPAGLVAGLIVAAVYAISAV</sequence>
<name>A0A8J6BYV0_ZIZPA</name>
<dbReference type="PROSITE" id="PS51257">
    <property type="entry name" value="PROKAR_LIPOPROTEIN"/>
    <property type="match status" value="1"/>
</dbReference>
<evidence type="ECO:0000256" key="1">
    <source>
        <dbReference type="ARBA" id="ARBA00004609"/>
    </source>
</evidence>
<dbReference type="SMART" id="SM00499">
    <property type="entry name" value="AAI"/>
    <property type="match status" value="1"/>
</dbReference>
<dbReference type="AlphaFoldDB" id="A0A8J6BYV0"/>
<reference evidence="9" key="2">
    <citation type="submission" date="2021-02" db="EMBL/GenBank/DDBJ databases">
        <authorList>
            <person name="Kimball J.A."/>
            <person name="Haas M.W."/>
            <person name="Macchietto M."/>
            <person name="Kono T."/>
            <person name="Duquette J."/>
            <person name="Shao M."/>
        </authorList>
    </citation>
    <scope>NUCLEOTIDE SEQUENCE</scope>
    <source>
        <tissue evidence="9">Fresh leaf tissue</tissue>
    </source>
</reference>
<organism evidence="9 10">
    <name type="scientific">Zizania palustris</name>
    <name type="common">Northern wild rice</name>
    <dbReference type="NCBI Taxonomy" id="103762"/>
    <lineage>
        <taxon>Eukaryota</taxon>
        <taxon>Viridiplantae</taxon>
        <taxon>Streptophyta</taxon>
        <taxon>Embryophyta</taxon>
        <taxon>Tracheophyta</taxon>
        <taxon>Spermatophyta</taxon>
        <taxon>Magnoliopsida</taxon>
        <taxon>Liliopsida</taxon>
        <taxon>Poales</taxon>
        <taxon>Poaceae</taxon>
        <taxon>BOP clade</taxon>
        <taxon>Oryzoideae</taxon>
        <taxon>Oryzeae</taxon>
        <taxon>Zizaniinae</taxon>
        <taxon>Zizania</taxon>
    </lineage>
</organism>
<feature type="region of interest" description="Disordered" evidence="6">
    <location>
        <begin position="111"/>
        <end position="136"/>
    </location>
</feature>
<dbReference type="InterPro" id="IPR043325">
    <property type="entry name" value="LTSS"/>
</dbReference>
<keyword evidence="5" id="KW-0449">Lipoprotein</keyword>
<evidence type="ECO:0000313" key="10">
    <source>
        <dbReference type="Proteomes" id="UP000729402"/>
    </source>
</evidence>
<comment type="similarity">
    <text evidence="2">Belongs to the plant LTP family.</text>
</comment>
<evidence type="ECO:0000256" key="4">
    <source>
        <dbReference type="ARBA" id="ARBA00022729"/>
    </source>
</evidence>
<feature type="chain" id="PRO_5035177528" description="Bifunctional inhibitor/plant lipid transfer protein/seed storage helical domain-containing protein" evidence="7">
    <location>
        <begin position="27"/>
        <end position="168"/>
    </location>
</feature>
<dbReference type="FunFam" id="1.10.110.10:FF:000001">
    <property type="entry name" value="Bifunctional inhibitor/lipid-transfer protein/seed storage 2S albumin superfamily protein"/>
    <property type="match status" value="1"/>
</dbReference>
<feature type="signal peptide" evidence="7">
    <location>
        <begin position="1"/>
        <end position="26"/>
    </location>
</feature>
<gene>
    <name evidence="9" type="ORF">GUJ93_ZPchr0013g35669</name>
</gene>
<evidence type="ECO:0000256" key="7">
    <source>
        <dbReference type="SAM" id="SignalP"/>
    </source>
</evidence>
<evidence type="ECO:0000256" key="6">
    <source>
        <dbReference type="SAM" id="MobiDB-lite"/>
    </source>
</evidence>
<evidence type="ECO:0000256" key="2">
    <source>
        <dbReference type="ARBA" id="ARBA00009748"/>
    </source>
</evidence>
<dbReference type="GO" id="GO:0098552">
    <property type="term" value="C:side of membrane"/>
    <property type="evidence" value="ECO:0007669"/>
    <property type="project" value="UniProtKB-KW"/>
</dbReference>
<comment type="subcellular location">
    <subcellularLocation>
        <location evidence="1">Cell membrane</location>
        <topology evidence="1">Lipid-anchor</topology>
        <topology evidence="1">GPI-anchor</topology>
    </subcellularLocation>
</comment>
<dbReference type="GO" id="GO:0005886">
    <property type="term" value="C:plasma membrane"/>
    <property type="evidence" value="ECO:0007669"/>
    <property type="project" value="UniProtKB-SubCell"/>
</dbReference>
<feature type="domain" description="Bifunctional inhibitor/plant lipid transfer protein/seed storage helical" evidence="8">
    <location>
        <begin position="33"/>
        <end position="110"/>
    </location>
</feature>
<evidence type="ECO:0000259" key="8">
    <source>
        <dbReference type="SMART" id="SM00499"/>
    </source>
</evidence>
<dbReference type="CDD" id="cd00010">
    <property type="entry name" value="AAI_LTSS"/>
    <property type="match status" value="1"/>
</dbReference>
<accession>A0A8J6BYV0</accession>
<dbReference type="OrthoDB" id="911994at2759"/>
<evidence type="ECO:0000256" key="5">
    <source>
        <dbReference type="ARBA" id="ARBA00023288"/>
    </source>
</evidence>
<dbReference type="Proteomes" id="UP000729402">
    <property type="component" value="Unassembled WGS sequence"/>
</dbReference>
<keyword evidence="3" id="KW-0472">Membrane</keyword>
<evidence type="ECO:0000256" key="3">
    <source>
        <dbReference type="ARBA" id="ARBA00022622"/>
    </source>
</evidence>
<evidence type="ECO:0000313" key="9">
    <source>
        <dbReference type="EMBL" id="KAG8100557.1"/>
    </source>
</evidence>
<dbReference type="EMBL" id="JAAALK010000079">
    <property type="protein sequence ID" value="KAG8100557.1"/>
    <property type="molecule type" value="Genomic_DNA"/>
</dbReference>
<feature type="compositionally biased region" description="Polar residues" evidence="6">
    <location>
        <begin position="111"/>
        <end position="120"/>
    </location>
</feature>
<keyword evidence="4 7" id="KW-0732">Signal</keyword>
<dbReference type="InterPro" id="IPR016140">
    <property type="entry name" value="Bifunc_inhib/LTP/seed_store"/>
</dbReference>
<dbReference type="Pfam" id="PF14368">
    <property type="entry name" value="LTP_2"/>
    <property type="match status" value="1"/>
</dbReference>
<keyword evidence="3" id="KW-0336">GPI-anchor</keyword>
<protein>
    <recommendedName>
        <fullName evidence="8">Bifunctional inhibitor/plant lipid transfer protein/seed storage helical domain-containing protein</fullName>
    </recommendedName>
</protein>
<proteinExistence type="inferred from homology"/>
<keyword evidence="10" id="KW-1185">Reference proteome</keyword>
<dbReference type="PANTHER" id="PTHR33044">
    <property type="entry name" value="BIFUNCTIONAL INHIBITOR/LIPID-TRANSFER PROTEIN/SEED STORAGE 2S ALBUMIN SUPERFAMILY PROTEIN-RELATED"/>
    <property type="match status" value="1"/>
</dbReference>
<reference evidence="9" key="1">
    <citation type="journal article" date="2021" name="bioRxiv">
        <title>Whole Genome Assembly and Annotation of Northern Wild Rice, Zizania palustris L., Supports a Whole Genome Duplication in the Zizania Genus.</title>
        <authorList>
            <person name="Haas M."/>
            <person name="Kono T."/>
            <person name="Macchietto M."/>
            <person name="Millas R."/>
            <person name="McGilp L."/>
            <person name="Shao M."/>
            <person name="Duquette J."/>
            <person name="Hirsch C.N."/>
            <person name="Kimball J."/>
        </authorList>
    </citation>
    <scope>NUCLEOTIDE SEQUENCE</scope>
    <source>
        <tissue evidence="9">Fresh leaf tissue</tissue>
    </source>
</reference>
<comment type="caution">
    <text evidence="9">The sequence shown here is derived from an EMBL/GenBank/DDBJ whole genome shotgun (WGS) entry which is preliminary data.</text>
</comment>